<keyword evidence="3" id="KW-1185">Reference proteome</keyword>
<dbReference type="CDD" id="cd06259">
    <property type="entry name" value="YdcF-like"/>
    <property type="match status" value="1"/>
</dbReference>
<dbReference type="KEGG" id="shi:Shel_06790"/>
<protein>
    <submittedName>
        <fullName evidence="2">Uncharacterized membrane protein</fullName>
    </submittedName>
</protein>
<sequence length="212" mass="22987">MVKGFLKFLLALLIAAVVVVGGLNAWVVMSATTDDYTLEQAQELDVQAECIVVLGASVLPDGTPSDILKGRLDAAIALYESGAAPVIVMSGNGTESNYDEPFHMKQYAIEQGVPADAIVLDRAGYHTYDTMWRLANIYGADSCIVITQEYHLYRSVFDAKSCGMDAVGVVSDNGTYNDQLWYDVREVASRCHDGFLALAGAAPENQITPFEY</sequence>
<dbReference type="RefSeq" id="WP_012797843.1">
    <property type="nucleotide sequence ID" value="NC_013165.1"/>
</dbReference>
<reference evidence="2 3" key="1">
    <citation type="journal article" date="2009" name="Stand. Genomic Sci.">
        <title>Complete genome sequence of Slackia heliotrinireducens type strain (RHS 1).</title>
        <authorList>
            <person name="Pukall R."/>
            <person name="Lapidus A."/>
            <person name="Nolan M."/>
            <person name="Copeland A."/>
            <person name="Glavina Del Rio T."/>
            <person name="Lucas S."/>
            <person name="Chen F."/>
            <person name="Tice H."/>
            <person name="Cheng J.F."/>
            <person name="Chertkov O."/>
            <person name="Bruce D."/>
            <person name="Goodwin L."/>
            <person name="Kuske C."/>
            <person name="Brettin T."/>
            <person name="Detter J.C."/>
            <person name="Han C."/>
            <person name="Pitluck S."/>
            <person name="Pati A."/>
            <person name="Mavrommatis K."/>
            <person name="Ivanova N."/>
            <person name="Ovchinnikova G."/>
            <person name="Chen A."/>
            <person name="Palaniappan K."/>
            <person name="Schneider S."/>
            <person name="Rohde M."/>
            <person name="Chain P."/>
            <person name="D'haeseleer P."/>
            <person name="Goker M."/>
            <person name="Bristow J."/>
            <person name="Eisen J.A."/>
            <person name="Markowitz V."/>
            <person name="Kyrpides N.C."/>
            <person name="Klenk H.P."/>
            <person name="Hugenholtz P."/>
        </authorList>
    </citation>
    <scope>NUCLEOTIDE SEQUENCE [LARGE SCALE GENOMIC DNA]</scope>
    <source>
        <strain evidence="3">ATCC 29202 / DSM 20476 / NCTC 11029 / RHS 1</strain>
    </source>
</reference>
<organism evidence="2 3">
    <name type="scientific">Slackia heliotrinireducens (strain ATCC 29202 / DSM 20476 / NCTC 11029 / RHS 1)</name>
    <name type="common">Peptococcus heliotrinreducens</name>
    <dbReference type="NCBI Taxonomy" id="471855"/>
    <lineage>
        <taxon>Bacteria</taxon>
        <taxon>Bacillati</taxon>
        <taxon>Actinomycetota</taxon>
        <taxon>Coriobacteriia</taxon>
        <taxon>Eggerthellales</taxon>
        <taxon>Eggerthellaceae</taxon>
        <taxon>Slackia</taxon>
    </lineage>
</organism>
<dbReference type="InterPro" id="IPR003848">
    <property type="entry name" value="DUF218"/>
</dbReference>
<dbReference type="STRING" id="471855.Shel_06790"/>
<dbReference type="HOGENOM" id="CLU_051474_0_1_11"/>
<feature type="domain" description="DUF218" evidence="1">
    <location>
        <begin position="50"/>
        <end position="167"/>
    </location>
</feature>
<gene>
    <name evidence="2" type="ordered locus">Shel_06790</name>
</gene>
<dbReference type="InterPro" id="IPR051599">
    <property type="entry name" value="Cell_Envelope_Assoc"/>
</dbReference>
<evidence type="ECO:0000259" key="1">
    <source>
        <dbReference type="Pfam" id="PF02698"/>
    </source>
</evidence>
<dbReference type="Pfam" id="PF02698">
    <property type="entry name" value="DUF218"/>
    <property type="match status" value="1"/>
</dbReference>
<accession>C7N3Z7</accession>
<name>C7N3Z7_SLAHD</name>
<dbReference type="Gene3D" id="3.40.50.620">
    <property type="entry name" value="HUPs"/>
    <property type="match status" value="1"/>
</dbReference>
<dbReference type="GO" id="GO:0005886">
    <property type="term" value="C:plasma membrane"/>
    <property type="evidence" value="ECO:0007669"/>
    <property type="project" value="TreeGrafter"/>
</dbReference>
<proteinExistence type="predicted"/>
<dbReference type="PANTHER" id="PTHR30336">
    <property type="entry name" value="INNER MEMBRANE PROTEIN, PROBABLE PERMEASE"/>
    <property type="match status" value="1"/>
</dbReference>
<dbReference type="PANTHER" id="PTHR30336:SF20">
    <property type="entry name" value="DUF218 DOMAIN-CONTAINING PROTEIN"/>
    <property type="match status" value="1"/>
</dbReference>
<dbReference type="EMBL" id="CP001684">
    <property type="protein sequence ID" value="ACV21738.1"/>
    <property type="molecule type" value="Genomic_DNA"/>
</dbReference>
<dbReference type="eggNOG" id="COG2949">
    <property type="taxonomic scope" value="Bacteria"/>
</dbReference>
<dbReference type="Proteomes" id="UP000002026">
    <property type="component" value="Chromosome"/>
</dbReference>
<dbReference type="AlphaFoldDB" id="C7N3Z7"/>
<dbReference type="InterPro" id="IPR014729">
    <property type="entry name" value="Rossmann-like_a/b/a_fold"/>
</dbReference>
<evidence type="ECO:0000313" key="3">
    <source>
        <dbReference type="Proteomes" id="UP000002026"/>
    </source>
</evidence>
<evidence type="ECO:0000313" key="2">
    <source>
        <dbReference type="EMBL" id="ACV21738.1"/>
    </source>
</evidence>